<evidence type="ECO:0000256" key="3">
    <source>
        <dbReference type="ARBA" id="ARBA00066372"/>
    </source>
</evidence>
<dbReference type="EC" id="3.6.1.8" evidence="3"/>
<feature type="domain" description="NTP pyrophosphohydrolase MazG-like" evidence="5">
    <location>
        <begin position="174"/>
        <end position="229"/>
    </location>
</feature>
<keyword evidence="6" id="KW-0378">Hydrolase</keyword>
<dbReference type="NCBIfam" id="NF007113">
    <property type="entry name" value="PRK09562.1"/>
    <property type="match status" value="1"/>
</dbReference>
<dbReference type="PANTHER" id="PTHR30522">
    <property type="entry name" value="NUCLEOSIDE TRIPHOSPHATE PYROPHOSPHOHYDROLASE"/>
    <property type="match status" value="1"/>
</dbReference>
<dbReference type="FunFam" id="1.10.287.1080:FF:000003">
    <property type="entry name" value="Nucleoside triphosphate pyrophosphohydrolase"/>
    <property type="match status" value="1"/>
</dbReference>
<dbReference type="GO" id="GO:0046061">
    <property type="term" value="P:dATP catabolic process"/>
    <property type="evidence" value="ECO:0007669"/>
    <property type="project" value="TreeGrafter"/>
</dbReference>
<dbReference type="InterPro" id="IPR048011">
    <property type="entry name" value="NTP-PPase_MazG-like_C"/>
</dbReference>
<organism evidence="6 7">
    <name type="scientific">Crenothrix polyspora</name>
    <dbReference type="NCBI Taxonomy" id="360316"/>
    <lineage>
        <taxon>Bacteria</taxon>
        <taxon>Pseudomonadati</taxon>
        <taxon>Pseudomonadota</taxon>
        <taxon>Gammaproteobacteria</taxon>
        <taxon>Methylococcales</taxon>
        <taxon>Crenotrichaceae</taxon>
        <taxon>Crenothrix</taxon>
    </lineage>
</organism>
<dbReference type="CDD" id="cd11528">
    <property type="entry name" value="NTP-PPase_MazG_Nterm"/>
    <property type="match status" value="1"/>
</dbReference>
<evidence type="ECO:0000259" key="5">
    <source>
        <dbReference type="Pfam" id="PF03819"/>
    </source>
</evidence>
<dbReference type="Gene3D" id="1.10.287.1080">
    <property type="entry name" value="MazG-like"/>
    <property type="match status" value="2"/>
</dbReference>
<evidence type="ECO:0000256" key="1">
    <source>
        <dbReference type="ARBA" id="ARBA00052141"/>
    </source>
</evidence>
<comment type="similarity">
    <text evidence="2">Belongs to the nucleoside triphosphate pyrophosphohydrolase family.</text>
</comment>
<name>A0A1R4HF37_9GAMM</name>
<dbReference type="NCBIfam" id="TIGR00444">
    <property type="entry name" value="mazG"/>
    <property type="match status" value="1"/>
</dbReference>
<evidence type="ECO:0000313" key="6">
    <source>
        <dbReference type="EMBL" id="SJM94865.1"/>
    </source>
</evidence>
<dbReference type="CDD" id="cd11529">
    <property type="entry name" value="NTP-PPase_MazG_Cterm"/>
    <property type="match status" value="1"/>
</dbReference>
<dbReference type="OrthoDB" id="9808939at2"/>
<dbReference type="EMBL" id="FUKI01000137">
    <property type="protein sequence ID" value="SJM94865.1"/>
    <property type="molecule type" value="Genomic_DNA"/>
</dbReference>
<dbReference type="FunFam" id="1.10.287.1080:FF:000001">
    <property type="entry name" value="Nucleoside triphosphate pyrophosphohydrolase"/>
    <property type="match status" value="1"/>
</dbReference>
<dbReference type="SUPFAM" id="SSF101386">
    <property type="entry name" value="all-alpha NTP pyrophosphatases"/>
    <property type="match status" value="2"/>
</dbReference>
<comment type="catalytic activity">
    <reaction evidence="1">
        <text>ATP + H2O = AMP + diphosphate + H(+)</text>
        <dbReference type="Rhea" id="RHEA:14245"/>
        <dbReference type="ChEBI" id="CHEBI:15377"/>
        <dbReference type="ChEBI" id="CHEBI:15378"/>
        <dbReference type="ChEBI" id="CHEBI:30616"/>
        <dbReference type="ChEBI" id="CHEBI:33019"/>
        <dbReference type="ChEBI" id="CHEBI:456215"/>
        <dbReference type="EC" id="3.6.1.8"/>
    </reaction>
</comment>
<proteinExistence type="inferred from homology"/>
<dbReference type="GO" id="GO:0046076">
    <property type="term" value="P:dTTP catabolic process"/>
    <property type="evidence" value="ECO:0007669"/>
    <property type="project" value="TreeGrafter"/>
</dbReference>
<evidence type="ECO:0000256" key="2">
    <source>
        <dbReference type="ARBA" id="ARBA00061115"/>
    </source>
</evidence>
<dbReference type="InterPro" id="IPR048015">
    <property type="entry name" value="NTP-PPase_MazG-like_N"/>
</dbReference>
<dbReference type="GO" id="GO:0046047">
    <property type="term" value="P:TTP catabolic process"/>
    <property type="evidence" value="ECO:0007669"/>
    <property type="project" value="TreeGrafter"/>
</dbReference>
<accession>A0A1R4HF37</accession>
<protein>
    <recommendedName>
        <fullName evidence="4">Nucleoside triphosphate pyrophosphohydrolase</fullName>
        <ecNumber evidence="3">3.6.1.8</ecNumber>
    </recommendedName>
</protein>
<dbReference type="InterPro" id="IPR004518">
    <property type="entry name" value="MazG-like_dom"/>
</dbReference>
<dbReference type="GO" id="GO:0006203">
    <property type="term" value="P:dGTP catabolic process"/>
    <property type="evidence" value="ECO:0007669"/>
    <property type="project" value="TreeGrafter"/>
</dbReference>
<dbReference type="GO" id="GO:0006950">
    <property type="term" value="P:response to stress"/>
    <property type="evidence" value="ECO:0007669"/>
    <property type="project" value="UniProtKB-ARBA"/>
</dbReference>
<dbReference type="Pfam" id="PF03819">
    <property type="entry name" value="MazG"/>
    <property type="match status" value="2"/>
</dbReference>
<dbReference type="AlphaFoldDB" id="A0A1R4HF37"/>
<reference evidence="7" key="1">
    <citation type="submission" date="2017-02" db="EMBL/GenBank/DDBJ databases">
        <authorList>
            <person name="Daims H."/>
        </authorList>
    </citation>
    <scope>NUCLEOTIDE SEQUENCE [LARGE SCALE GENOMIC DNA]</scope>
</reference>
<dbReference type="GO" id="GO:0046081">
    <property type="term" value="P:dUTP catabolic process"/>
    <property type="evidence" value="ECO:0007669"/>
    <property type="project" value="TreeGrafter"/>
</dbReference>
<dbReference type="Proteomes" id="UP000195667">
    <property type="component" value="Unassembled WGS sequence"/>
</dbReference>
<dbReference type="GO" id="GO:0047693">
    <property type="term" value="F:ATP diphosphatase activity"/>
    <property type="evidence" value="ECO:0007669"/>
    <property type="project" value="UniProtKB-EC"/>
</dbReference>
<dbReference type="GO" id="GO:0046052">
    <property type="term" value="P:UTP catabolic process"/>
    <property type="evidence" value="ECO:0007669"/>
    <property type="project" value="TreeGrafter"/>
</dbReference>
<keyword evidence="7" id="KW-1185">Reference proteome</keyword>
<dbReference type="InterPro" id="IPR011551">
    <property type="entry name" value="NTP_PyrPHydrolase_MazG"/>
</dbReference>
<evidence type="ECO:0000313" key="7">
    <source>
        <dbReference type="Proteomes" id="UP000195667"/>
    </source>
</evidence>
<gene>
    <name evidence="6" type="primary">mazG</name>
    <name evidence="6" type="ORF">CRENPOLYSF1_60014</name>
</gene>
<evidence type="ECO:0000256" key="4">
    <source>
        <dbReference type="ARBA" id="ARBA00074799"/>
    </source>
</evidence>
<feature type="domain" description="NTP pyrophosphohydrolase MazG-like" evidence="5">
    <location>
        <begin position="28"/>
        <end position="101"/>
    </location>
</feature>
<dbReference type="PANTHER" id="PTHR30522:SF0">
    <property type="entry name" value="NUCLEOSIDE TRIPHOSPHATE PYROPHOSPHOHYDROLASE"/>
    <property type="match status" value="1"/>
</dbReference>
<sequence>MLNNTQQLLDIMARLRHPDGGCAWDLKQSFSSLVPYLIEEAYEVVDAIERNDLDELRNELGDLLLQVVFHAQIAQEMGAFDFEQVAQGIGEKLVRRHPHVFADAVFNTDAERHQAWERIKTEERQQKNTTLEKESVLSGVAKHLPALIECKKIQDRAADHGFDWPDVLPVFDKVLEELNEVREAFASGNQKHIEEEVGDLLLVTVNLARHLNLDAETTLKKSTKKFVKRFQYIEQQVAASARTVKDCNLAELNEYWNQAKVALKS</sequence>
<dbReference type="RefSeq" id="WP_087144516.1">
    <property type="nucleotide sequence ID" value="NZ_FUKI01000137.1"/>
</dbReference>